<comment type="caution">
    <text evidence="12">The sequence shown here is derived from an EMBL/GenBank/DDBJ whole genome shotgun (WGS) entry which is preliminary data.</text>
</comment>
<dbReference type="EMBL" id="BMER01000001">
    <property type="protein sequence ID" value="GGG85094.1"/>
    <property type="molecule type" value="Genomic_DNA"/>
</dbReference>
<dbReference type="GO" id="GO:0006006">
    <property type="term" value="P:glucose metabolic process"/>
    <property type="evidence" value="ECO:0007669"/>
    <property type="project" value="TreeGrafter"/>
</dbReference>
<evidence type="ECO:0000256" key="8">
    <source>
        <dbReference type="PIRNR" id="PIRNR005096"/>
    </source>
</evidence>
<evidence type="ECO:0000256" key="10">
    <source>
        <dbReference type="PIRSR" id="PIRSR005096-2"/>
    </source>
</evidence>
<dbReference type="GO" id="GO:0030246">
    <property type="term" value="F:carbohydrate binding"/>
    <property type="evidence" value="ECO:0007669"/>
    <property type="project" value="InterPro"/>
</dbReference>
<dbReference type="PIRSF" id="PIRSF005096">
    <property type="entry name" value="GALM"/>
    <property type="match status" value="1"/>
</dbReference>
<dbReference type="GO" id="GO:0033499">
    <property type="term" value="P:galactose catabolic process via UDP-galactose, Leloir pathway"/>
    <property type="evidence" value="ECO:0007669"/>
    <property type="project" value="TreeGrafter"/>
</dbReference>
<evidence type="ECO:0000256" key="11">
    <source>
        <dbReference type="PIRSR" id="PIRSR005096-3"/>
    </source>
</evidence>
<evidence type="ECO:0000313" key="12">
    <source>
        <dbReference type="EMBL" id="GGG85094.1"/>
    </source>
</evidence>
<evidence type="ECO:0000256" key="4">
    <source>
        <dbReference type="ARBA" id="ARBA00011245"/>
    </source>
</evidence>
<dbReference type="CDD" id="cd09019">
    <property type="entry name" value="galactose_mutarotase_like"/>
    <property type="match status" value="1"/>
</dbReference>
<proteinExistence type="inferred from homology"/>
<reference evidence="12" key="2">
    <citation type="submission" date="2020-09" db="EMBL/GenBank/DDBJ databases">
        <authorList>
            <person name="Sun Q."/>
            <person name="Zhou Y."/>
        </authorList>
    </citation>
    <scope>NUCLEOTIDE SEQUENCE</scope>
    <source>
        <strain evidence="12">CGMCC 1.12195</strain>
    </source>
</reference>
<feature type="binding site" evidence="10">
    <location>
        <position position="236"/>
    </location>
    <ligand>
        <name>beta-D-galactose</name>
        <dbReference type="ChEBI" id="CHEBI:27667"/>
    </ligand>
</feature>
<evidence type="ECO:0000256" key="2">
    <source>
        <dbReference type="ARBA" id="ARBA00005028"/>
    </source>
</evidence>
<dbReference type="GO" id="GO:0004034">
    <property type="term" value="F:aldose 1-epimerase activity"/>
    <property type="evidence" value="ECO:0007669"/>
    <property type="project" value="UniProtKB-EC"/>
</dbReference>
<name>A0A917HPI5_9SPHI</name>
<dbReference type="NCBIfam" id="NF008277">
    <property type="entry name" value="PRK11055.1"/>
    <property type="match status" value="1"/>
</dbReference>
<evidence type="ECO:0000313" key="13">
    <source>
        <dbReference type="Proteomes" id="UP000660862"/>
    </source>
</evidence>
<dbReference type="InterPro" id="IPR047215">
    <property type="entry name" value="Galactose_mutarotase-like"/>
</dbReference>
<accession>A0A917HPI5</accession>
<keyword evidence="6 8" id="KW-0413">Isomerase</keyword>
<organism evidence="12 13">
    <name type="scientific">Parapedobacter pyrenivorans</name>
    <dbReference type="NCBI Taxonomy" id="1305674"/>
    <lineage>
        <taxon>Bacteria</taxon>
        <taxon>Pseudomonadati</taxon>
        <taxon>Bacteroidota</taxon>
        <taxon>Sphingobacteriia</taxon>
        <taxon>Sphingobacteriales</taxon>
        <taxon>Sphingobacteriaceae</taxon>
        <taxon>Parapedobacter</taxon>
    </lineage>
</organism>
<feature type="active site" description="Proton donor" evidence="9">
    <location>
        <position position="162"/>
    </location>
</feature>
<dbReference type="EC" id="5.1.3.3" evidence="8"/>
<dbReference type="SUPFAM" id="SSF74650">
    <property type="entry name" value="Galactose mutarotase-like"/>
    <property type="match status" value="1"/>
</dbReference>
<keyword evidence="13" id="KW-1185">Reference proteome</keyword>
<dbReference type="PANTHER" id="PTHR10091:SF0">
    <property type="entry name" value="GALACTOSE MUTAROTASE"/>
    <property type="match status" value="1"/>
</dbReference>
<comment type="subunit">
    <text evidence="4">Monomer.</text>
</comment>
<dbReference type="GO" id="GO:0005737">
    <property type="term" value="C:cytoplasm"/>
    <property type="evidence" value="ECO:0007669"/>
    <property type="project" value="TreeGrafter"/>
</dbReference>
<sequence>MTDLYVLTNAAGMEACITNYGGRVVSLMVPDTTGEFHDVVLGFDNIDAYVSQPSSFGATMGRVTNRINQGRFVLDGDTIQLDRNNGAHTIHGGAAGWRQQVFKADQPNDSTLMLAYRSPDGEGGFPGEVTVAVTFVVNQRNELAIAYEASTTEKTVINMTNHSFFNLSGDVGNTILADVLYVNADRYTPLDTTLITTGELLPVAGTPLDFRTPIPIGKAMARDSMHAQLDIAQGIDHNLVLNTDGDMSKLAARLYSPARGIALEVYTDEPGLQVYTGNMLDGSQTGKNGQSFDKQTAICLETQHFPDAPNKPDWPSTVLEPGETYRSTCIYRFVTGSN</sequence>
<evidence type="ECO:0000256" key="7">
    <source>
        <dbReference type="ARBA" id="ARBA00023277"/>
    </source>
</evidence>
<evidence type="ECO:0000256" key="6">
    <source>
        <dbReference type="ARBA" id="ARBA00023235"/>
    </source>
</evidence>
<dbReference type="InterPro" id="IPR011013">
    <property type="entry name" value="Gal_mutarotase_sf_dom"/>
</dbReference>
<dbReference type="Gene3D" id="2.70.98.10">
    <property type="match status" value="1"/>
</dbReference>
<comment type="cofactor">
    <cofactor evidence="1">
        <name>Ca(2+)</name>
        <dbReference type="ChEBI" id="CHEBI:29108"/>
    </cofactor>
</comment>
<dbReference type="Proteomes" id="UP000660862">
    <property type="component" value="Unassembled WGS sequence"/>
</dbReference>
<dbReference type="InterPro" id="IPR008183">
    <property type="entry name" value="Aldose_1/G6P_1-epimerase"/>
</dbReference>
<comment type="similarity">
    <text evidence="3 8">Belongs to the aldose epimerase family.</text>
</comment>
<feature type="active site" description="Proton acceptor" evidence="9">
    <location>
        <position position="301"/>
    </location>
</feature>
<feature type="binding site" evidence="11">
    <location>
        <begin position="65"/>
        <end position="66"/>
    </location>
    <ligand>
        <name>beta-D-galactose</name>
        <dbReference type="ChEBI" id="CHEBI:27667"/>
    </ligand>
</feature>
<dbReference type="Pfam" id="PF01263">
    <property type="entry name" value="Aldose_epim"/>
    <property type="match status" value="1"/>
</dbReference>
<gene>
    <name evidence="12" type="ORF">GCM10007415_18010</name>
</gene>
<evidence type="ECO:0000256" key="3">
    <source>
        <dbReference type="ARBA" id="ARBA00006206"/>
    </source>
</evidence>
<dbReference type="InterPro" id="IPR015443">
    <property type="entry name" value="Aldose_1-epimerase"/>
</dbReference>
<keyword evidence="7 8" id="KW-0119">Carbohydrate metabolism</keyword>
<dbReference type="PANTHER" id="PTHR10091">
    <property type="entry name" value="ALDOSE-1-EPIMERASE"/>
    <property type="match status" value="1"/>
</dbReference>
<dbReference type="InterPro" id="IPR014718">
    <property type="entry name" value="GH-type_carb-bd"/>
</dbReference>
<reference evidence="12" key="1">
    <citation type="journal article" date="2014" name="Int. J. Syst. Evol. Microbiol.">
        <title>Complete genome sequence of Corynebacterium casei LMG S-19264T (=DSM 44701T), isolated from a smear-ripened cheese.</title>
        <authorList>
            <consortium name="US DOE Joint Genome Institute (JGI-PGF)"/>
            <person name="Walter F."/>
            <person name="Albersmeier A."/>
            <person name="Kalinowski J."/>
            <person name="Ruckert C."/>
        </authorList>
    </citation>
    <scope>NUCLEOTIDE SEQUENCE</scope>
    <source>
        <strain evidence="12">CGMCC 1.12195</strain>
    </source>
</reference>
<comment type="catalytic activity">
    <reaction evidence="8">
        <text>alpha-D-glucose = beta-D-glucose</text>
        <dbReference type="Rhea" id="RHEA:10264"/>
        <dbReference type="ChEBI" id="CHEBI:15903"/>
        <dbReference type="ChEBI" id="CHEBI:17925"/>
        <dbReference type="EC" id="5.1.3.3"/>
    </reaction>
</comment>
<evidence type="ECO:0000256" key="1">
    <source>
        <dbReference type="ARBA" id="ARBA00001913"/>
    </source>
</evidence>
<evidence type="ECO:0000256" key="5">
    <source>
        <dbReference type="ARBA" id="ARBA00022837"/>
    </source>
</evidence>
<protein>
    <recommendedName>
        <fullName evidence="8">Aldose 1-epimerase</fullName>
        <ecNumber evidence="8">5.1.3.3</ecNumber>
    </recommendedName>
</protein>
<dbReference type="AlphaFoldDB" id="A0A917HPI5"/>
<keyword evidence="5" id="KW-0106">Calcium</keyword>
<comment type="pathway">
    <text evidence="2 8">Carbohydrate metabolism; hexose metabolism.</text>
</comment>
<evidence type="ECO:0000256" key="9">
    <source>
        <dbReference type="PIRSR" id="PIRSR005096-1"/>
    </source>
</evidence>